<organism evidence="8 9">
    <name type="scientific">Cohnella fermenti</name>
    <dbReference type="NCBI Taxonomy" id="2565925"/>
    <lineage>
        <taxon>Bacteria</taxon>
        <taxon>Bacillati</taxon>
        <taxon>Bacillota</taxon>
        <taxon>Bacilli</taxon>
        <taxon>Bacillales</taxon>
        <taxon>Paenibacillaceae</taxon>
        <taxon>Cohnella</taxon>
    </lineage>
</organism>
<evidence type="ECO:0000256" key="7">
    <source>
        <dbReference type="SAM" id="Phobius"/>
    </source>
</evidence>
<feature type="transmembrane region" description="Helical" evidence="7">
    <location>
        <begin position="143"/>
        <end position="161"/>
    </location>
</feature>
<dbReference type="PANTHER" id="PTHR43663:SF2">
    <property type="entry name" value="CHROMATE TRANSPORT PROTEIN-RELATED"/>
    <property type="match status" value="1"/>
</dbReference>
<feature type="transmembrane region" description="Helical" evidence="7">
    <location>
        <begin position="18"/>
        <end position="37"/>
    </location>
</feature>
<proteinExistence type="inferred from homology"/>
<sequence>MPTTMREQTSKLAELFRIFLRIGPMTFGGGFAMIPLISEEVVAKREWLEEKELDDMLSVASAAPGGVGVNAAAFIGYRRAGVAGAIAAVIGVTLPTFAIGLLFYLFYSLLENNVKVQAALQGIHGAVIGLMVTTAYRMSKAAIFDKMTIGLACLSLLGLTVFGLNPLWVISGGTLIGVAYLFVEEKLGHRIATESRRKAKRAKPEAVGPEYYI</sequence>
<evidence type="ECO:0000256" key="6">
    <source>
        <dbReference type="ARBA" id="ARBA00023136"/>
    </source>
</evidence>
<comment type="subcellular location">
    <subcellularLocation>
        <location evidence="1">Cell membrane</location>
        <topology evidence="1">Multi-pass membrane protein</topology>
    </subcellularLocation>
</comment>
<reference evidence="8 9" key="1">
    <citation type="submission" date="2019-04" db="EMBL/GenBank/DDBJ databases">
        <title>Cohnella sp. nov. isolated from preserved vegetables.</title>
        <authorList>
            <person name="Lin S.-Y."/>
            <person name="Hung M.-H."/>
            <person name="Young C.-C."/>
        </authorList>
    </citation>
    <scope>NUCLEOTIDE SEQUENCE [LARGE SCALE GENOMIC DNA]</scope>
    <source>
        <strain evidence="8 9">CC-MHH1044</strain>
    </source>
</reference>
<name>A0A4S4BIL9_9BACL</name>
<evidence type="ECO:0000313" key="8">
    <source>
        <dbReference type="EMBL" id="THF73449.1"/>
    </source>
</evidence>
<evidence type="ECO:0000313" key="9">
    <source>
        <dbReference type="Proteomes" id="UP000310636"/>
    </source>
</evidence>
<keyword evidence="6 7" id="KW-0472">Membrane</keyword>
<dbReference type="InterPro" id="IPR052518">
    <property type="entry name" value="CHR_Transporter"/>
</dbReference>
<dbReference type="PANTHER" id="PTHR43663">
    <property type="entry name" value="CHROMATE TRANSPORT PROTEIN-RELATED"/>
    <property type="match status" value="1"/>
</dbReference>
<keyword evidence="4 7" id="KW-0812">Transmembrane</keyword>
<evidence type="ECO:0000256" key="5">
    <source>
        <dbReference type="ARBA" id="ARBA00022989"/>
    </source>
</evidence>
<evidence type="ECO:0000256" key="4">
    <source>
        <dbReference type="ARBA" id="ARBA00022692"/>
    </source>
</evidence>
<feature type="transmembrane region" description="Helical" evidence="7">
    <location>
        <begin position="82"/>
        <end position="106"/>
    </location>
</feature>
<feature type="transmembrane region" description="Helical" evidence="7">
    <location>
        <begin position="57"/>
        <end position="75"/>
    </location>
</feature>
<protein>
    <submittedName>
        <fullName evidence="8">Chromate transporter</fullName>
    </submittedName>
</protein>
<gene>
    <name evidence="8" type="ORF">E6C55_29105</name>
</gene>
<keyword evidence="3" id="KW-1003">Cell membrane</keyword>
<dbReference type="RefSeq" id="WP_136373350.1">
    <property type="nucleotide sequence ID" value="NZ_SSOB01000055.1"/>
</dbReference>
<keyword evidence="9" id="KW-1185">Reference proteome</keyword>
<accession>A0A4S4BIL9</accession>
<evidence type="ECO:0000256" key="1">
    <source>
        <dbReference type="ARBA" id="ARBA00004651"/>
    </source>
</evidence>
<dbReference type="AlphaFoldDB" id="A0A4S4BIL9"/>
<dbReference type="GO" id="GO:0015109">
    <property type="term" value="F:chromate transmembrane transporter activity"/>
    <property type="evidence" value="ECO:0007669"/>
    <property type="project" value="InterPro"/>
</dbReference>
<keyword evidence="5 7" id="KW-1133">Transmembrane helix</keyword>
<comment type="similarity">
    <text evidence="2">Belongs to the chromate ion transporter (CHR) (TC 2.A.51) family.</text>
</comment>
<evidence type="ECO:0000256" key="2">
    <source>
        <dbReference type="ARBA" id="ARBA00005262"/>
    </source>
</evidence>
<evidence type="ECO:0000256" key="3">
    <source>
        <dbReference type="ARBA" id="ARBA00022475"/>
    </source>
</evidence>
<dbReference type="Proteomes" id="UP000310636">
    <property type="component" value="Unassembled WGS sequence"/>
</dbReference>
<dbReference type="InterPro" id="IPR003370">
    <property type="entry name" value="Chromate_transpt"/>
</dbReference>
<dbReference type="EMBL" id="SSOB01000055">
    <property type="protein sequence ID" value="THF73449.1"/>
    <property type="molecule type" value="Genomic_DNA"/>
</dbReference>
<comment type="caution">
    <text evidence="8">The sequence shown here is derived from an EMBL/GenBank/DDBJ whole genome shotgun (WGS) entry which is preliminary data.</text>
</comment>
<dbReference type="Pfam" id="PF02417">
    <property type="entry name" value="Chromate_transp"/>
    <property type="match status" value="1"/>
</dbReference>
<dbReference type="OrthoDB" id="9027281at2"/>
<feature type="transmembrane region" description="Helical" evidence="7">
    <location>
        <begin position="118"/>
        <end position="136"/>
    </location>
</feature>
<dbReference type="GO" id="GO:0005886">
    <property type="term" value="C:plasma membrane"/>
    <property type="evidence" value="ECO:0007669"/>
    <property type="project" value="UniProtKB-SubCell"/>
</dbReference>